<organism evidence="11 12">
    <name type="scientific">Halarcobacter ebronensis</name>
    <dbReference type="NCBI Taxonomy" id="1462615"/>
    <lineage>
        <taxon>Bacteria</taxon>
        <taxon>Pseudomonadati</taxon>
        <taxon>Campylobacterota</taxon>
        <taxon>Epsilonproteobacteria</taxon>
        <taxon>Campylobacterales</taxon>
        <taxon>Arcobacteraceae</taxon>
        <taxon>Halarcobacter</taxon>
    </lineage>
</organism>
<keyword evidence="3" id="KW-0805">Transcription regulation</keyword>
<dbReference type="Pfam" id="PF00072">
    <property type="entry name" value="Response_reg"/>
    <property type="match status" value="1"/>
</dbReference>
<keyword evidence="4" id="KW-0238">DNA-binding</keyword>
<dbReference type="Gene3D" id="3.30.450.20">
    <property type="entry name" value="PAS domain"/>
    <property type="match status" value="1"/>
</dbReference>
<dbReference type="PROSITE" id="PS50112">
    <property type="entry name" value="PAS"/>
    <property type="match status" value="1"/>
</dbReference>
<dbReference type="Pfam" id="PF08447">
    <property type="entry name" value="PAS_3"/>
    <property type="match status" value="1"/>
</dbReference>
<feature type="domain" description="Response regulatory" evidence="8">
    <location>
        <begin position="20"/>
        <end position="136"/>
    </location>
</feature>
<evidence type="ECO:0000259" key="10">
    <source>
        <dbReference type="PROSITE" id="PS50113"/>
    </source>
</evidence>
<dbReference type="NCBIfam" id="TIGR00229">
    <property type="entry name" value="sensory_box"/>
    <property type="match status" value="1"/>
</dbReference>
<dbReference type="PROSITE" id="PS50113">
    <property type="entry name" value="PAC"/>
    <property type="match status" value="1"/>
</dbReference>
<dbReference type="InterPro" id="IPR035965">
    <property type="entry name" value="PAS-like_dom_sf"/>
</dbReference>
<sequence>MDLSNQNNLNLNIDILNQSNILYAEYDAATKEELLPVLEHYFNKVFIALDGNEALKLYSANKNEIDIILTDVNMPNVSGIDFIKEVRKEDFELPILIITTFNDSDFLLKIIKLNISDYIAKPILVNTTIKVMNRILTNRYNKKLVFKQKKELQLYRDVLDQENLISETDLNGTIIYVNDIFCEVSGYSKEELIGSNHNIIRHPDTSPKIFESLWGTIQNKEVWRGKLKNRAKNGNDYYVKATIFPLLDEDGNIEKYVSSRYLITEDEEEKHKLKKYILQQKTHQIKHQKRLQEEFDDALHYAKMEKDKQVAKFFTGLNDQIKTLKTKNADDRGRILSLEKHLRTSMDKNDDMQKNYQERIEKLYSTATSATNEYQKIKKKYEVINEKFEKSQEGIKVLQGYIDEYREKIKSLEEVIEEYEKGKAQLTTTTK</sequence>
<evidence type="ECO:0008006" key="13">
    <source>
        <dbReference type="Google" id="ProtNLM"/>
    </source>
</evidence>
<dbReference type="InterPro" id="IPR039420">
    <property type="entry name" value="WalR-like"/>
</dbReference>
<dbReference type="GO" id="GO:0006355">
    <property type="term" value="P:regulation of DNA-templated transcription"/>
    <property type="evidence" value="ECO:0007669"/>
    <property type="project" value="TreeGrafter"/>
</dbReference>
<evidence type="ECO:0000259" key="8">
    <source>
        <dbReference type="PROSITE" id="PS50110"/>
    </source>
</evidence>
<evidence type="ECO:0000256" key="3">
    <source>
        <dbReference type="ARBA" id="ARBA00023015"/>
    </source>
</evidence>
<keyword evidence="7" id="KW-0175">Coiled coil</keyword>
<dbReference type="InterPro" id="IPR001789">
    <property type="entry name" value="Sig_transdc_resp-reg_receiver"/>
</dbReference>
<evidence type="ECO:0000313" key="12">
    <source>
        <dbReference type="Proteomes" id="UP000289758"/>
    </source>
</evidence>
<keyword evidence="2" id="KW-0902">Two-component regulatory system</keyword>
<dbReference type="PANTHER" id="PTHR48111:SF1">
    <property type="entry name" value="TWO-COMPONENT RESPONSE REGULATOR ORR33"/>
    <property type="match status" value="1"/>
</dbReference>
<evidence type="ECO:0000256" key="2">
    <source>
        <dbReference type="ARBA" id="ARBA00023012"/>
    </source>
</evidence>
<feature type="domain" description="PAS" evidence="9">
    <location>
        <begin position="151"/>
        <end position="220"/>
    </location>
</feature>
<evidence type="ECO:0000256" key="4">
    <source>
        <dbReference type="ARBA" id="ARBA00023125"/>
    </source>
</evidence>
<name>A0A4Q1AJH6_9BACT</name>
<dbReference type="CDD" id="cd00130">
    <property type="entry name" value="PAS"/>
    <property type="match status" value="1"/>
</dbReference>
<dbReference type="PROSITE" id="PS50110">
    <property type="entry name" value="RESPONSE_REGULATORY"/>
    <property type="match status" value="1"/>
</dbReference>
<dbReference type="GO" id="GO:0032993">
    <property type="term" value="C:protein-DNA complex"/>
    <property type="evidence" value="ECO:0007669"/>
    <property type="project" value="TreeGrafter"/>
</dbReference>
<protein>
    <recommendedName>
        <fullName evidence="13">Response regulator</fullName>
    </recommendedName>
</protein>
<dbReference type="SUPFAM" id="SSF58010">
    <property type="entry name" value="Fibrinogen coiled-coil and central regions"/>
    <property type="match status" value="1"/>
</dbReference>
<evidence type="ECO:0000256" key="6">
    <source>
        <dbReference type="PROSITE-ProRule" id="PRU00169"/>
    </source>
</evidence>
<dbReference type="Proteomes" id="UP000289758">
    <property type="component" value="Unassembled WGS sequence"/>
</dbReference>
<reference evidence="11 12" key="1">
    <citation type="submission" date="2017-10" db="EMBL/GenBank/DDBJ databases">
        <title>Genomics of the genus Arcobacter.</title>
        <authorList>
            <person name="Perez-Cataluna A."/>
            <person name="Figueras M.J."/>
        </authorList>
    </citation>
    <scope>NUCLEOTIDE SEQUENCE [LARGE SCALE GENOMIC DNA]</scope>
    <source>
        <strain evidence="11 12">CECT 8441</strain>
    </source>
</reference>
<dbReference type="InterPro" id="IPR011006">
    <property type="entry name" value="CheY-like_superfamily"/>
</dbReference>
<evidence type="ECO:0000259" key="9">
    <source>
        <dbReference type="PROSITE" id="PS50112"/>
    </source>
</evidence>
<dbReference type="InterPro" id="IPR013655">
    <property type="entry name" value="PAS_fold_3"/>
</dbReference>
<keyword evidence="5" id="KW-0804">Transcription</keyword>
<dbReference type="GO" id="GO:0005829">
    <property type="term" value="C:cytosol"/>
    <property type="evidence" value="ECO:0007669"/>
    <property type="project" value="TreeGrafter"/>
</dbReference>
<evidence type="ECO:0000256" key="7">
    <source>
        <dbReference type="SAM" id="Coils"/>
    </source>
</evidence>
<dbReference type="Gene3D" id="3.40.50.2300">
    <property type="match status" value="1"/>
</dbReference>
<keyword evidence="1 6" id="KW-0597">Phosphoprotein</keyword>
<dbReference type="InterPro" id="IPR000700">
    <property type="entry name" value="PAS-assoc_C"/>
</dbReference>
<proteinExistence type="predicted"/>
<dbReference type="SMART" id="SM00448">
    <property type="entry name" value="REC"/>
    <property type="match status" value="1"/>
</dbReference>
<feature type="coiled-coil region" evidence="7">
    <location>
        <begin position="360"/>
        <end position="429"/>
    </location>
</feature>
<feature type="modified residue" description="4-aspartylphosphate" evidence="6">
    <location>
        <position position="71"/>
    </location>
</feature>
<dbReference type="EMBL" id="PDKK01000010">
    <property type="protein sequence ID" value="RXK04299.1"/>
    <property type="molecule type" value="Genomic_DNA"/>
</dbReference>
<dbReference type="GO" id="GO:0000976">
    <property type="term" value="F:transcription cis-regulatory region binding"/>
    <property type="evidence" value="ECO:0007669"/>
    <property type="project" value="TreeGrafter"/>
</dbReference>
<evidence type="ECO:0000256" key="5">
    <source>
        <dbReference type="ARBA" id="ARBA00023163"/>
    </source>
</evidence>
<dbReference type="InterPro" id="IPR000014">
    <property type="entry name" value="PAS"/>
</dbReference>
<dbReference type="OrthoDB" id="5365249at2"/>
<keyword evidence="12" id="KW-1185">Reference proteome</keyword>
<dbReference type="GO" id="GO:0000156">
    <property type="term" value="F:phosphorelay response regulator activity"/>
    <property type="evidence" value="ECO:0007669"/>
    <property type="project" value="TreeGrafter"/>
</dbReference>
<feature type="domain" description="PAC" evidence="10">
    <location>
        <begin position="221"/>
        <end position="275"/>
    </location>
</feature>
<dbReference type="SUPFAM" id="SSF52172">
    <property type="entry name" value="CheY-like"/>
    <property type="match status" value="1"/>
</dbReference>
<gene>
    <name evidence="11" type="ORF">CRV07_11050</name>
</gene>
<evidence type="ECO:0000313" key="11">
    <source>
        <dbReference type="EMBL" id="RXK04299.1"/>
    </source>
</evidence>
<accession>A0A4Q1AJH6</accession>
<dbReference type="AlphaFoldDB" id="A0A4Q1AJH6"/>
<dbReference type="SUPFAM" id="SSF55785">
    <property type="entry name" value="PYP-like sensor domain (PAS domain)"/>
    <property type="match status" value="1"/>
</dbReference>
<evidence type="ECO:0000256" key="1">
    <source>
        <dbReference type="ARBA" id="ARBA00022553"/>
    </source>
</evidence>
<comment type="caution">
    <text evidence="11">The sequence shown here is derived from an EMBL/GenBank/DDBJ whole genome shotgun (WGS) entry which is preliminary data.</text>
</comment>
<dbReference type="SMART" id="SM00091">
    <property type="entry name" value="PAS"/>
    <property type="match status" value="1"/>
</dbReference>
<dbReference type="RefSeq" id="WP_129087733.1">
    <property type="nucleotide sequence ID" value="NZ_CP053836.1"/>
</dbReference>
<dbReference type="PANTHER" id="PTHR48111">
    <property type="entry name" value="REGULATOR OF RPOS"/>
    <property type="match status" value="1"/>
</dbReference>
<dbReference type="CDD" id="cd00156">
    <property type="entry name" value="REC"/>
    <property type="match status" value="1"/>
</dbReference>